<evidence type="ECO:0000313" key="2">
    <source>
        <dbReference type="EMBL" id="KAJ8045558.1"/>
    </source>
</evidence>
<dbReference type="AlphaFoldDB" id="A0A9Q1CHU4"/>
<organism evidence="2 3">
    <name type="scientific">Holothuria leucospilota</name>
    <name type="common">Black long sea cucumber</name>
    <name type="synonym">Mertensiothuria leucospilota</name>
    <dbReference type="NCBI Taxonomy" id="206669"/>
    <lineage>
        <taxon>Eukaryota</taxon>
        <taxon>Metazoa</taxon>
        <taxon>Echinodermata</taxon>
        <taxon>Eleutherozoa</taxon>
        <taxon>Echinozoa</taxon>
        <taxon>Holothuroidea</taxon>
        <taxon>Aspidochirotacea</taxon>
        <taxon>Aspidochirotida</taxon>
        <taxon>Holothuriidae</taxon>
        <taxon>Holothuria</taxon>
    </lineage>
</organism>
<reference evidence="2" key="1">
    <citation type="submission" date="2021-10" db="EMBL/GenBank/DDBJ databases">
        <title>Tropical sea cucumber genome reveals ecological adaptation and Cuvierian tubules defense mechanism.</title>
        <authorList>
            <person name="Chen T."/>
        </authorList>
    </citation>
    <scope>NUCLEOTIDE SEQUENCE</scope>
    <source>
        <strain evidence="2">Nanhai2018</strain>
        <tissue evidence="2">Muscle</tissue>
    </source>
</reference>
<protein>
    <submittedName>
        <fullName evidence="2">Uncharacterized protein</fullName>
    </submittedName>
</protein>
<feature type="compositionally biased region" description="Pro residues" evidence="1">
    <location>
        <begin position="55"/>
        <end position="65"/>
    </location>
</feature>
<feature type="compositionally biased region" description="Basic and acidic residues" evidence="1">
    <location>
        <begin position="34"/>
        <end position="46"/>
    </location>
</feature>
<feature type="region of interest" description="Disordered" evidence="1">
    <location>
        <begin position="108"/>
        <end position="131"/>
    </location>
</feature>
<keyword evidence="3" id="KW-1185">Reference proteome</keyword>
<gene>
    <name evidence="2" type="ORF">HOLleu_08591</name>
</gene>
<dbReference type="EMBL" id="JAIZAY010000003">
    <property type="protein sequence ID" value="KAJ8045558.1"/>
    <property type="molecule type" value="Genomic_DNA"/>
</dbReference>
<dbReference type="Proteomes" id="UP001152320">
    <property type="component" value="Chromosome 3"/>
</dbReference>
<evidence type="ECO:0000313" key="3">
    <source>
        <dbReference type="Proteomes" id="UP001152320"/>
    </source>
</evidence>
<sequence>MGVGSEACFGNEDRRLGAESVGIFYRGTEDCKLSNKSSHYDLKSGDSKVGSSFVPPHPPASPRPPRSGKGPCVNSFHKRRNFKRSQHFELTLQNIEEVKDVENDLVRQSGSTGEMEGKKKNLGISHSRSYSTPVDYRELRKKIEATRVVSMGEMSSEFTKNYLTQKDKESDDMLRERCINWLKSLNPS</sequence>
<accession>A0A9Q1CHU4</accession>
<comment type="caution">
    <text evidence="2">The sequence shown here is derived from an EMBL/GenBank/DDBJ whole genome shotgun (WGS) entry which is preliminary data.</text>
</comment>
<proteinExistence type="predicted"/>
<name>A0A9Q1CHU4_HOLLE</name>
<evidence type="ECO:0000256" key="1">
    <source>
        <dbReference type="SAM" id="MobiDB-lite"/>
    </source>
</evidence>
<feature type="region of interest" description="Disordered" evidence="1">
    <location>
        <begin position="34"/>
        <end position="76"/>
    </location>
</feature>